<dbReference type="InterPro" id="IPR033880">
    <property type="entry name" value="SPFH_YdjI"/>
</dbReference>
<reference evidence="3" key="1">
    <citation type="journal article" date="2021" name="mSystems">
        <title>Bacteria and Archaea Synergistically Convert Glycine Betaine to Biogenic Methane in the Formosa Cold Seep of the South China Sea.</title>
        <authorList>
            <person name="Li L."/>
            <person name="Zhang W."/>
            <person name="Zhang S."/>
            <person name="Song L."/>
            <person name="Sun Q."/>
            <person name="Zhang H."/>
            <person name="Xiang H."/>
            <person name="Dong X."/>
        </authorList>
    </citation>
    <scope>NUCLEOTIDE SEQUENCE</scope>
    <source>
        <strain evidence="3">ZWT</strain>
    </source>
</reference>
<dbReference type="CDD" id="cd03408">
    <property type="entry name" value="SPFH_like_u1"/>
    <property type="match status" value="1"/>
</dbReference>
<dbReference type="SUPFAM" id="SSF117892">
    <property type="entry name" value="Band 7/SPFH domain"/>
    <property type="match status" value="1"/>
</dbReference>
<feature type="domain" description="DZANK-type" evidence="1">
    <location>
        <begin position="347"/>
        <end position="392"/>
    </location>
</feature>
<evidence type="ECO:0000259" key="1">
    <source>
        <dbReference type="Pfam" id="PF12773"/>
    </source>
</evidence>
<sequence length="396" mass="43828">MGIFDFVRGQFIEAIEWTDDSRDTMVYRFPVQGKEIKMGAQLTVRESQVAIFVNEGEITDIFQPGRYTLTTENLPILCKLKAWKYGFNSPFKSEVYFVNTRQFTDNKWGTTNPIMMRDKDFGVIRIRGYGIYSFRVSSPEFFLKEVFGTNASFETADIEGQLKRMIISGLTDVIGEAKVAALDLLMYYDELSEITTNKLQSKFNDLGISLTSLYIENISVPDEVEEAMNKRASVGAMSMGGGIDNYTRLQAADALRDAAKNEGNIMANAGIGLSTGAALGNMMAQTLNNVNSSSNNAAKTPSPADMENEQQELITCSGCSARISKDTKFCPECGNKIAIPKEKFMNCTTCGAEIRMGSKFCPECGEKQKQEKFCESCGTKLNDSSKFCPECGTKAE</sequence>
<organism evidence="3 4">
    <name type="scientific">Oceanirhabdus seepicola</name>
    <dbReference type="NCBI Taxonomy" id="2828781"/>
    <lineage>
        <taxon>Bacteria</taxon>
        <taxon>Bacillati</taxon>
        <taxon>Bacillota</taxon>
        <taxon>Clostridia</taxon>
        <taxon>Eubacteriales</taxon>
        <taxon>Clostridiaceae</taxon>
        <taxon>Oceanirhabdus</taxon>
    </lineage>
</organism>
<protein>
    <submittedName>
        <fullName evidence="3">SPFH domain-containing protein</fullName>
    </submittedName>
</protein>
<dbReference type="Pfam" id="PF13421">
    <property type="entry name" value="Band_7_1"/>
    <property type="match status" value="1"/>
</dbReference>
<dbReference type="AlphaFoldDB" id="A0A9J6P7K5"/>
<comment type="caution">
    <text evidence="3">The sequence shown here is derived from an EMBL/GenBank/DDBJ whole genome shotgun (WGS) entry which is preliminary data.</text>
</comment>
<dbReference type="InterPro" id="IPR025874">
    <property type="entry name" value="DZR"/>
</dbReference>
<dbReference type="Gene3D" id="3.30.479.30">
    <property type="entry name" value="Band 7 domain"/>
    <property type="match status" value="1"/>
</dbReference>
<accession>A0A9J6P7K5</accession>
<gene>
    <name evidence="3" type="ORF">KDK92_24325</name>
</gene>
<dbReference type="Pfam" id="PF12773">
    <property type="entry name" value="DZR"/>
    <property type="match status" value="1"/>
</dbReference>
<evidence type="ECO:0000313" key="3">
    <source>
        <dbReference type="EMBL" id="MCM1992858.1"/>
    </source>
</evidence>
<dbReference type="RefSeq" id="WP_250862024.1">
    <property type="nucleotide sequence ID" value="NZ_JAGSOJ010000007.1"/>
</dbReference>
<reference evidence="3" key="2">
    <citation type="submission" date="2021-04" db="EMBL/GenBank/DDBJ databases">
        <authorList>
            <person name="Dong X."/>
        </authorList>
    </citation>
    <scope>NUCLEOTIDE SEQUENCE</scope>
    <source>
        <strain evidence="3">ZWT</strain>
    </source>
</reference>
<feature type="domain" description="SPFH" evidence="2">
    <location>
        <begin position="26"/>
        <end position="235"/>
    </location>
</feature>
<keyword evidence="4" id="KW-1185">Reference proteome</keyword>
<dbReference type="InterPro" id="IPR036013">
    <property type="entry name" value="Band_7/SPFH_dom_sf"/>
</dbReference>
<evidence type="ECO:0000313" key="4">
    <source>
        <dbReference type="Proteomes" id="UP001056429"/>
    </source>
</evidence>
<dbReference type="Proteomes" id="UP001056429">
    <property type="component" value="Unassembled WGS sequence"/>
</dbReference>
<evidence type="ECO:0000259" key="2">
    <source>
        <dbReference type="Pfam" id="PF13421"/>
    </source>
</evidence>
<dbReference type="EMBL" id="JAGSOJ010000007">
    <property type="protein sequence ID" value="MCM1992858.1"/>
    <property type="molecule type" value="Genomic_DNA"/>
</dbReference>
<dbReference type="PANTHER" id="PTHR37826">
    <property type="entry name" value="FLOTILLIN BAND_7_5 DOMAIN PROTEIN"/>
    <property type="match status" value="1"/>
</dbReference>
<dbReference type="PANTHER" id="PTHR37826:SF2">
    <property type="entry name" value="ZINC-RIBBON DOMAIN-CONTAINING PROTEIN"/>
    <property type="match status" value="1"/>
</dbReference>
<proteinExistence type="predicted"/>
<name>A0A9J6P7K5_9CLOT</name>